<gene>
    <name evidence="1" type="ORF">E7Z79_02200</name>
</gene>
<dbReference type="EMBL" id="SUTK01000006">
    <property type="protein sequence ID" value="MBE6501235.1"/>
    <property type="molecule type" value="Genomic_DNA"/>
</dbReference>
<dbReference type="Proteomes" id="UP000783037">
    <property type="component" value="Unassembled WGS sequence"/>
</dbReference>
<accession>A0A8T3VD20</accession>
<reference evidence="1" key="1">
    <citation type="submission" date="2019-04" db="EMBL/GenBank/DDBJ databases">
        <title>Evolution of Biomass-Degrading Anaerobic Consortia Revealed by Metagenomics.</title>
        <authorList>
            <person name="Peng X."/>
        </authorList>
    </citation>
    <scope>NUCLEOTIDE SEQUENCE</scope>
    <source>
        <strain evidence="1">SIG18</strain>
    </source>
</reference>
<evidence type="ECO:0000313" key="1">
    <source>
        <dbReference type="EMBL" id="MBE6501235.1"/>
    </source>
</evidence>
<organism evidence="1 2">
    <name type="scientific">Methanobrevibacter thaueri</name>
    <dbReference type="NCBI Taxonomy" id="190975"/>
    <lineage>
        <taxon>Archaea</taxon>
        <taxon>Methanobacteriati</taxon>
        <taxon>Methanobacteriota</taxon>
        <taxon>Methanomada group</taxon>
        <taxon>Methanobacteria</taxon>
        <taxon>Methanobacteriales</taxon>
        <taxon>Methanobacteriaceae</taxon>
        <taxon>Methanobrevibacter</taxon>
    </lineage>
</organism>
<evidence type="ECO:0000313" key="2">
    <source>
        <dbReference type="Proteomes" id="UP000783037"/>
    </source>
</evidence>
<dbReference type="InterPro" id="IPR036388">
    <property type="entry name" value="WH-like_DNA-bd_sf"/>
</dbReference>
<comment type="caution">
    <text evidence="1">The sequence shown here is derived from an EMBL/GenBank/DDBJ whole genome shotgun (WGS) entry which is preliminary data.</text>
</comment>
<dbReference type="InterPro" id="IPR036390">
    <property type="entry name" value="WH_DNA-bd_sf"/>
</dbReference>
<sequence length="86" mass="9764">MNEKELYSTLGFVKISKYRIETLKTIGNSYKMPSEIARETGFKTSQISSALHDLKSKNLVVCLNEEVKKGRLYKCSESGLEILECL</sequence>
<dbReference type="AlphaFoldDB" id="A0A8T3VD20"/>
<name>A0A8T3VD20_9EURY</name>
<dbReference type="Gene3D" id="1.10.10.10">
    <property type="entry name" value="Winged helix-like DNA-binding domain superfamily/Winged helix DNA-binding domain"/>
    <property type="match status" value="1"/>
</dbReference>
<dbReference type="RefSeq" id="WP_303738348.1">
    <property type="nucleotide sequence ID" value="NZ_SUTK01000006.1"/>
</dbReference>
<dbReference type="SUPFAM" id="SSF46785">
    <property type="entry name" value="Winged helix' DNA-binding domain"/>
    <property type="match status" value="1"/>
</dbReference>
<proteinExistence type="predicted"/>
<protein>
    <submittedName>
        <fullName evidence="1">MarR family transcriptional regulator</fullName>
    </submittedName>
</protein>